<keyword evidence="31" id="KW-0812">Transmembrane</keyword>
<dbReference type="OrthoDB" id="2015447at2759"/>
<evidence type="ECO:0000256" key="10">
    <source>
        <dbReference type="ARBA" id="ARBA00022799"/>
    </source>
</evidence>
<evidence type="ECO:0000256" key="9">
    <source>
        <dbReference type="ARBA" id="ARBA00022630"/>
    </source>
</evidence>
<keyword evidence="13" id="KW-0770">Synapse</keyword>
<evidence type="ECO:0000256" key="24">
    <source>
        <dbReference type="ARBA" id="ARBA00048643"/>
    </source>
</evidence>
<evidence type="ECO:0000256" key="21">
    <source>
        <dbReference type="ARBA" id="ARBA00048079"/>
    </source>
</evidence>
<protein>
    <recommendedName>
        <fullName evidence="18">D-amino-acid oxidase</fullName>
        <ecNumber evidence="17">1.4.3.3</ecNumber>
    </recommendedName>
</protein>
<dbReference type="EC" id="1.4.3.3" evidence="17"/>
<keyword evidence="12" id="KW-0560">Oxidoreductase</keyword>
<evidence type="ECO:0000256" key="25">
    <source>
        <dbReference type="ARBA" id="ARBA00048711"/>
    </source>
</evidence>
<dbReference type="GO" id="GO:0003884">
    <property type="term" value="F:D-amino-acid oxidase activity"/>
    <property type="evidence" value="ECO:0007669"/>
    <property type="project" value="UniProtKB-EC"/>
</dbReference>
<keyword evidence="11 30" id="KW-0274">FAD</keyword>
<feature type="binding site" evidence="30">
    <location>
        <position position="239"/>
    </location>
    <ligand>
        <name>D-dopa</name>
        <dbReference type="ChEBI" id="CHEBI:149689"/>
    </ligand>
</feature>
<gene>
    <name evidence="33" type="primary">DAO</name>
    <name evidence="33" type="ORF">BLAG_LOCUS5272</name>
</gene>
<dbReference type="GO" id="GO:0005829">
    <property type="term" value="C:cytosol"/>
    <property type="evidence" value="ECO:0007669"/>
    <property type="project" value="UniProtKB-SubCell"/>
</dbReference>
<dbReference type="SUPFAM" id="SSF54373">
    <property type="entry name" value="FAD-linked reductases, C-terminal domain"/>
    <property type="match status" value="1"/>
</dbReference>
<comment type="catalytic activity">
    <reaction evidence="20">
        <text>D-tryptophan + O2 + H2O = indole-3-pyruvate + H2O2 + NH4(+)</text>
        <dbReference type="Rhea" id="RHEA:78247"/>
        <dbReference type="ChEBI" id="CHEBI:15377"/>
        <dbReference type="ChEBI" id="CHEBI:15379"/>
        <dbReference type="ChEBI" id="CHEBI:16240"/>
        <dbReference type="ChEBI" id="CHEBI:17640"/>
        <dbReference type="ChEBI" id="CHEBI:28938"/>
        <dbReference type="ChEBI" id="CHEBI:57719"/>
    </reaction>
    <physiologicalReaction direction="left-to-right" evidence="20">
        <dbReference type="Rhea" id="RHEA:78248"/>
    </physiologicalReaction>
</comment>
<comment type="similarity">
    <text evidence="5">Belongs to the DAMOX/DASOX family.</text>
</comment>
<evidence type="ECO:0000313" key="34">
    <source>
        <dbReference type="Proteomes" id="UP000838412"/>
    </source>
</evidence>
<evidence type="ECO:0000256" key="8">
    <source>
        <dbReference type="ARBA" id="ARBA00022553"/>
    </source>
</evidence>
<name>A0A8J9YU69_BRALA</name>
<keyword evidence="10" id="KW-0702">S-nitrosylation</keyword>
<evidence type="ECO:0000256" key="4">
    <source>
        <dbReference type="ARBA" id="ARBA00004613"/>
    </source>
</evidence>
<comment type="catalytic activity">
    <reaction evidence="21">
        <text>D-dopa + O2 + H2O = 3-(3,4-dihydroxyphenyl)pyruvate + H2O2 + NH4(+)</text>
        <dbReference type="Rhea" id="RHEA:70971"/>
        <dbReference type="ChEBI" id="CHEBI:15377"/>
        <dbReference type="ChEBI" id="CHEBI:15379"/>
        <dbReference type="ChEBI" id="CHEBI:16240"/>
        <dbReference type="ChEBI" id="CHEBI:28938"/>
        <dbReference type="ChEBI" id="CHEBI:29055"/>
        <dbReference type="ChEBI" id="CHEBI:149689"/>
    </reaction>
    <physiologicalReaction direction="left-to-right" evidence="21">
        <dbReference type="Rhea" id="RHEA:70972"/>
    </physiologicalReaction>
</comment>
<evidence type="ECO:0000256" key="20">
    <source>
        <dbReference type="ARBA" id="ARBA00047579"/>
    </source>
</evidence>
<feature type="domain" description="FAD dependent oxidoreductase" evidence="32">
    <location>
        <begin position="15"/>
        <end position="340"/>
    </location>
</feature>
<keyword evidence="31" id="KW-1133">Transmembrane helix</keyword>
<comment type="cofactor">
    <cofactor evidence="1 30">
        <name>FAD</name>
        <dbReference type="ChEBI" id="CHEBI:57692"/>
    </cofactor>
</comment>
<feature type="binding site" evidence="30">
    <location>
        <position position="294"/>
    </location>
    <ligand>
        <name>D-dopa</name>
        <dbReference type="ChEBI" id="CHEBI:149689"/>
    </ligand>
</feature>
<accession>A0A8J9YU69</accession>
<evidence type="ECO:0000256" key="5">
    <source>
        <dbReference type="ARBA" id="ARBA00006730"/>
    </source>
</evidence>
<dbReference type="Pfam" id="PF01266">
    <property type="entry name" value="DAO"/>
    <property type="match status" value="1"/>
</dbReference>
<dbReference type="InterPro" id="IPR006181">
    <property type="entry name" value="D-amino_acid_oxidase_CS"/>
</dbReference>
<comment type="catalytic activity">
    <reaction evidence="24">
        <text>D-serine + O2 + H2O = 3-hydroxypyruvate + H2O2 + NH4(+)</text>
        <dbReference type="Rhea" id="RHEA:70951"/>
        <dbReference type="ChEBI" id="CHEBI:15377"/>
        <dbReference type="ChEBI" id="CHEBI:15379"/>
        <dbReference type="ChEBI" id="CHEBI:16240"/>
        <dbReference type="ChEBI" id="CHEBI:17180"/>
        <dbReference type="ChEBI" id="CHEBI:28938"/>
        <dbReference type="ChEBI" id="CHEBI:35247"/>
    </reaction>
    <physiologicalReaction direction="left-to-right" evidence="24">
        <dbReference type="Rhea" id="RHEA:70952"/>
    </physiologicalReaction>
</comment>
<comment type="catalytic activity">
    <reaction evidence="19">
        <text>D-proline + O2 = 1-pyrroline-2-carboxylate + H2O2</text>
        <dbReference type="Rhea" id="RHEA:78259"/>
        <dbReference type="ChEBI" id="CHEBI:15379"/>
        <dbReference type="ChEBI" id="CHEBI:16240"/>
        <dbReference type="ChEBI" id="CHEBI:39785"/>
        <dbReference type="ChEBI" id="CHEBI:57726"/>
    </reaction>
    <physiologicalReaction direction="left-to-right" evidence="19">
        <dbReference type="Rhea" id="RHEA:78260"/>
    </physiologicalReaction>
</comment>
<proteinExistence type="inferred from homology"/>
<evidence type="ECO:0000256" key="7">
    <source>
        <dbReference type="ARBA" id="ARBA00022525"/>
    </source>
</evidence>
<feature type="binding site" evidence="30">
    <location>
        <position position="176"/>
    </location>
    <ligand>
        <name>FAD</name>
        <dbReference type="ChEBI" id="CHEBI:57692"/>
    </ligand>
</feature>
<evidence type="ECO:0000256" key="30">
    <source>
        <dbReference type="PIRSR" id="PIRSR000189-1"/>
    </source>
</evidence>
<keyword evidence="34" id="KW-1185">Reference proteome</keyword>
<evidence type="ECO:0000256" key="23">
    <source>
        <dbReference type="ARBA" id="ARBA00048401"/>
    </source>
</evidence>
<dbReference type="PANTHER" id="PTHR11530:SF15">
    <property type="entry name" value="D-AMINO-ACID OXIDASE"/>
    <property type="match status" value="1"/>
</dbReference>
<keyword evidence="8" id="KW-0597">Phosphoprotein</keyword>
<feature type="binding site" evidence="30">
    <location>
        <position position="193"/>
    </location>
    <ligand>
        <name>FAD</name>
        <dbReference type="ChEBI" id="CHEBI:57692"/>
    </ligand>
</feature>
<evidence type="ECO:0000256" key="14">
    <source>
        <dbReference type="ARBA" id="ARBA00023140"/>
    </source>
</evidence>
<sequence>MRAQIEGGFLRGAMKVVVIGAGIVGLSSALRIVEDCGMAGLDMTVMADKFSPNTTSDVAAGIWCPPRRKMTEREMQWLKWSHEYLTILLKTPYAPEIGVFLQSGWIAWMHTDFQDPDWKDLVQGYRHPTKWELTHLFPEYKGGFFCTTFMLESRLFLPWITNRLRNKGVKFVQRKVQSLEEVSLDYDVIINCTGVGAHDLMGDTKVFPSRGQVMRVKAPWVKHWMLLEGKHPYIPGIPYVAGGSTATLIGGIRQDGRWDLHNDPRDTKTIWNGVTAAFPALKDAVVLEEKTGLRPMREEIRLEREEKKDPLSGRTVQVIHNYGHGANGITWSLGCAKEVALMVKQLLPEKSVKSRL</sequence>
<dbReference type="GO" id="GO:0071949">
    <property type="term" value="F:FAD binding"/>
    <property type="evidence" value="ECO:0007669"/>
    <property type="project" value="InterPro"/>
</dbReference>
<comment type="catalytic activity">
    <reaction evidence="23">
        <text>D-methionine + O2 + H2O = 4-methylsulfanyl-2-oxobutanoate + H2O2 + NH4(+)</text>
        <dbReference type="Rhea" id="RHEA:78207"/>
        <dbReference type="ChEBI" id="CHEBI:15377"/>
        <dbReference type="ChEBI" id="CHEBI:15379"/>
        <dbReference type="ChEBI" id="CHEBI:16240"/>
        <dbReference type="ChEBI" id="CHEBI:16723"/>
        <dbReference type="ChEBI" id="CHEBI:28938"/>
        <dbReference type="ChEBI" id="CHEBI:57932"/>
    </reaction>
    <physiologicalReaction direction="left-to-right" evidence="23">
        <dbReference type="Rhea" id="RHEA:78208"/>
    </physiologicalReaction>
</comment>
<dbReference type="Gene3D" id="3.40.50.720">
    <property type="entry name" value="NAD(P)-binding Rossmann-like Domain"/>
    <property type="match status" value="1"/>
</dbReference>
<dbReference type="PROSITE" id="PS00677">
    <property type="entry name" value="DAO"/>
    <property type="match status" value="1"/>
</dbReference>
<feature type="transmembrane region" description="Helical" evidence="31">
    <location>
        <begin position="12"/>
        <end position="33"/>
    </location>
</feature>
<dbReference type="GO" id="GO:0048786">
    <property type="term" value="C:presynaptic active zone"/>
    <property type="evidence" value="ECO:0007669"/>
    <property type="project" value="UniProtKB-SubCell"/>
</dbReference>
<evidence type="ECO:0000256" key="22">
    <source>
        <dbReference type="ARBA" id="ARBA00048252"/>
    </source>
</evidence>
<dbReference type="GO" id="GO:0005782">
    <property type="term" value="C:peroxisomal matrix"/>
    <property type="evidence" value="ECO:0007669"/>
    <property type="project" value="UniProtKB-SubCell"/>
</dbReference>
<dbReference type="PIRSF" id="PIRSF000189">
    <property type="entry name" value="D-aa_oxidase"/>
    <property type="match status" value="1"/>
</dbReference>
<dbReference type="AlphaFoldDB" id="A0A8J9YU69"/>
<evidence type="ECO:0000256" key="2">
    <source>
        <dbReference type="ARBA" id="ARBA00004253"/>
    </source>
</evidence>
<evidence type="ECO:0000256" key="27">
    <source>
        <dbReference type="ARBA" id="ARBA00049123"/>
    </source>
</evidence>
<dbReference type="EMBL" id="OV696697">
    <property type="protein sequence ID" value="CAH1241794.1"/>
    <property type="molecule type" value="Genomic_DNA"/>
</dbReference>
<evidence type="ECO:0000256" key="26">
    <source>
        <dbReference type="ARBA" id="ARBA00048747"/>
    </source>
</evidence>
<evidence type="ECO:0000256" key="1">
    <source>
        <dbReference type="ARBA" id="ARBA00001974"/>
    </source>
</evidence>
<keyword evidence="14" id="KW-0576">Peroxisome</keyword>
<dbReference type="InterPro" id="IPR006076">
    <property type="entry name" value="FAD-dep_OxRdtase"/>
</dbReference>
<feature type="binding site" evidence="30">
    <location>
        <begin position="55"/>
        <end position="56"/>
    </location>
    <ligand>
        <name>FAD</name>
        <dbReference type="ChEBI" id="CHEBI:57692"/>
    </ligand>
</feature>
<reference evidence="33" key="1">
    <citation type="submission" date="2022-01" db="EMBL/GenBank/DDBJ databases">
        <authorList>
            <person name="Braso-Vives M."/>
        </authorList>
    </citation>
    <scope>NUCLEOTIDE SEQUENCE</scope>
</reference>
<dbReference type="InterPro" id="IPR023209">
    <property type="entry name" value="DAO"/>
</dbReference>
<keyword evidence="7" id="KW-0964">Secreted</keyword>
<keyword evidence="31" id="KW-0472">Membrane</keyword>
<dbReference type="GO" id="GO:0019478">
    <property type="term" value="P:D-amino acid catabolic process"/>
    <property type="evidence" value="ECO:0007669"/>
    <property type="project" value="TreeGrafter"/>
</dbReference>
<evidence type="ECO:0000256" key="12">
    <source>
        <dbReference type="ARBA" id="ARBA00023002"/>
    </source>
</evidence>
<evidence type="ECO:0000256" key="15">
    <source>
        <dbReference type="ARBA" id="ARBA00023273"/>
    </source>
</evidence>
<comment type="subcellular location">
    <subcellularLocation>
        <location evidence="3">Cytoplasm</location>
        <location evidence="3">Cytosol</location>
    </subcellularLocation>
    <subcellularLocation>
        <location evidence="2">Peroxisome matrix</location>
    </subcellularLocation>
    <subcellularLocation>
        <location evidence="16">Presynaptic active zone</location>
    </subcellularLocation>
    <subcellularLocation>
        <location evidence="4">Secreted</location>
    </subcellularLocation>
</comment>
<comment type="catalytic activity">
    <reaction evidence="25">
        <text>D-alanine + O2 + H2O = pyruvate + H2O2 + NH4(+)</text>
        <dbReference type="Rhea" id="RHEA:22688"/>
        <dbReference type="ChEBI" id="CHEBI:15361"/>
        <dbReference type="ChEBI" id="CHEBI:15377"/>
        <dbReference type="ChEBI" id="CHEBI:15379"/>
        <dbReference type="ChEBI" id="CHEBI:16240"/>
        <dbReference type="ChEBI" id="CHEBI:28938"/>
        <dbReference type="ChEBI" id="CHEBI:57416"/>
    </reaction>
    <physiologicalReaction direction="left-to-right" evidence="25">
        <dbReference type="Rhea" id="RHEA:22689"/>
    </physiologicalReaction>
</comment>
<evidence type="ECO:0000256" key="16">
    <source>
        <dbReference type="ARBA" id="ARBA00034101"/>
    </source>
</evidence>
<comment type="catalytic activity">
    <reaction evidence="27">
        <text>D-cysteine + O2 + H2O = 2-oxo-3-sulfanylpropanoate + H2O2 + NH4(+)</text>
        <dbReference type="Rhea" id="RHEA:78791"/>
        <dbReference type="ChEBI" id="CHEBI:15377"/>
        <dbReference type="ChEBI" id="CHEBI:15379"/>
        <dbReference type="ChEBI" id="CHEBI:16240"/>
        <dbReference type="ChEBI" id="CHEBI:28938"/>
        <dbReference type="ChEBI" id="CHEBI:35236"/>
        <dbReference type="ChEBI" id="CHEBI:57678"/>
    </reaction>
    <physiologicalReaction direction="left-to-right" evidence="27">
        <dbReference type="Rhea" id="RHEA:78792"/>
    </physiologicalReaction>
</comment>
<evidence type="ECO:0000256" key="18">
    <source>
        <dbReference type="ARBA" id="ARBA00039751"/>
    </source>
</evidence>
<comment type="catalytic activity">
    <reaction evidence="29">
        <text>D-leucine + O2 + H2O = 4-methyl-2-oxopentanoate + H2O2 + NH4(+)</text>
        <dbReference type="Rhea" id="RHEA:78211"/>
        <dbReference type="ChEBI" id="CHEBI:15377"/>
        <dbReference type="ChEBI" id="CHEBI:15379"/>
        <dbReference type="ChEBI" id="CHEBI:16240"/>
        <dbReference type="ChEBI" id="CHEBI:17865"/>
        <dbReference type="ChEBI" id="CHEBI:28938"/>
        <dbReference type="ChEBI" id="CHEBI:143079"/>
    </reaction>
    <physiologicalReaction direction="left-to-right" evidence="29">
        <dbReference type="Rhea" id="RHEA:78212"/>
    </physiologicalReaction>
</comment>
<comment type="catalytic activity">
    <reaction evidence="26">
        <text>D-lysine + O2 + H2O = 6-amino-2-oxohexanoate + H2O2 + NH4(+)</text>
        <dbReference type="Rhea" id="RHEA:37583"/>
        <dbReference type="ChEBI" id="CHEBI:15377"/>
        <dbReference type="ChEBI" id="CHEBI:15379"/>
        <dbReference type="ChEBI" id="CHEBI:16240"/>
        <dbReference type="ChEBI" id="CHEBI:28938"/>
        <dbReference type="ChEBI" id="CHEBI:32557"/>
        <dbReference type="ChEBI" id="CHEBI:58183"/>
        <dbReference type="EC" id="1.4.3.3"/>
    </reaction>
    <physiologicalReaction direction="left-to-right" evidence="26">
        <dbReference type="Rhea" id="RHEA:37584"/>
    </physiologicalReaction>
</comment>
<evidence type="ECO:0000259" key="32">
    <source>
        <dbReference type="Pfam" id="PF01266"/>
    </source>
</evidence>
<evidence type="ECO:0000256" key="6">
    <source>
        <dbReference type="ARBA" id="ARBA00022490"/>
    </source>
</evidence>
<dbReference type="PANTHER" id="PTHR11530">
    <property type="entry name" value="D-AMINO ACID OXIDASE"/>
    <property type="match status" value="1"/>
</dbReference>
<organism evidence="33 34">
    <name type="scientific">Branchiostoma lanceolatum</name>
    <name type="common">Common lancelet</name>
    <name type="synonym">Amphioxus lanceolatum</name>
    <dbReference type="NCBI Taxonomy" id="7740"/>
    <lineage>
        <taxon>Eukaryota</taxon>
        <taxon>Metazoa</taxon>
        <taxon>Chordata</taxon>
        <taxon>Cephalochordata</taxon>
        <taxon>Leptocardii</taxon>
        <taxon>Amphioxiformes</taxon>
        <taxon>Branchiostomatidae</taxon>
        <taxon>Branchiostoma</taxon>
    </lineage>
</organism>
<keyword evidence="6" id="KW-0963">Cytoplasm</keyword>
<evidence type="ECO:0000313" key="33">
    <source>
        <dbReference type="EMBL" id="CAH1241794.1"/>
    </source>
</evidence>
<dbReference type="Proteomes" id="UP000838412">
    <property type="component" value="Chromosome 12"/>
</dbReference>
<dbReference type="Gene3D" id="3.30.9.10">
    <property type="entry name" value="D-Amino Acid Oxidase, subunit A, domain 2"/>
    <property type="match status" value="1"/>
</dbReference>
<evidence type="ECO:0000256" key="19">
    <source>
        <dbReference type="ARBA" id="ARBA00044716"/>
    </source>
</evidence>
<comment type="catalytic activity">
    <reaction evidence="28">
        <text>D-valine + O2 + H2O = 3-methyl-2-oxobutanoate + H2O2 + NH4(+)</text>
        <dbReference type="Rhea" id="RHEA:78203"/>
        <dbReference type="ChEBI" id="CHEBI:11851"/>
        <dbReference type="ChEBI" id="CHEBI:15377"/>
        <dbReference type="ChEBI" id="CHEBI:15379"/>
        <dbReference type="ChEBI" id="CHEBI:16240"/>
        <dbReference type="ChEBI" id="CHEBI:28938"/>
        <dbReference type="ChEBI" id="CHEBI:74338"/>
    </reaction>
    <physiologicalReaction direction="left-to-right" evidence="28">
        <dbReference type="Rhea" id="RHEA:78204"/>
    </physiologicalReaction>
</comment>
<evidence type="ECO:0000256" key="28">
    <source>
        <dbReference type="ARBA" id="ARBA00049182"/>
    </source>
</evidence>
<evidence type="ECO:0000256" key="31">
    <source>
        <dbReference type="SAM" id="Phobius"/>
    </source>
</evidence>
<keyword evidence="15" id="KW-0966">Cell projection</keyword>
<keyword evidence="9" id="KW-0285">Flavoprotein</keyword>
<evidence type="ECO:0000256" key="29">
    <source>
        <dbReference type="ARBA" id="ARBA00049287"/>
    </source>
</evidence>
<dbReference type="GO" id="GO:0005576">
    <property type="term" value="C:extracellular region"/>
    <property type="evidence" value="ECO:0007669"/>
    <property type="project" value="UniProtKB-SubCell"/>
</dbReference>
<dbReference type="SUPFAM" id="SSF51971">
    <property type="entry name" value="Nucleotide-binding domain"/>
    <property type="match status" value="1"/>
</dbReference>
<evidence type="ECO:0000256" key="17">
    <source>
        <dbReference type="ARBA" id="ARBA00039101"/>
    </source>
</evidence>
<evidence type="ECO:0000256" key="11">
    <source>
        <dbReference type="ARBA" id="ARBA00022827"/>
    </source>
</evidence>
<comment type="catalytic activity">
    <reaction evidence="22">
        <text>D-phenylalanine + O2 + H2O = 3-phenylpyruvate + H2O2 + NH4(+)</text>
        <dbReference type="Rhea" id="RHEA:70963"/>
        <dbReference type="ChEBI" id="CHEBI:15377"/>
        <dbReference type="ChEBI" id="CHEBI:15379"/>
        <dbReference type="ChEBI" id="CHEBI:16240"/>
        <dbReference type="ChEBI" id="CHEBI:18005"/>
        <dbReference type="ChEBI" id="CHEBI:28938"/>
        <dbReference type="ChEBI" id="CHEBI:57981"/>
    </reaction>
    <physiologicalReaction direction="left-to-right" evidence="22">
        <dbReference type="Rhea" id="RHEA:70964"/>
    </physiologicalReaction>
</comment>
<evidence type="ECO:0000256" key="13">
    <source>
        <dbReference type="ARBA" id="ARBA00023018"/>
    </source>
</evidence>
<evidence type="ECO:0000256" key="3">
    <source>
        <dbReference type="ARBA" id="ARBA00004514"/>
    </source>
</evidence>